<dbReference type="InterPro" id="IPR040299">
    <property type="entry name" value="RF2K-like"/>
</dbReference>
<accession>A0A1D1XI46</accession>
<dbReference type="GO" id="GO:0009507">
    <property type="term" value="C:chloroplast"/>
    <property type="evidence" value="ECO:0007669"/>
    <property type="project" value="TreeGrafter"/>
</dbReference>
<name>A0A1D1XI46_9ARAE</name>
<dbReference type="GO" id="GO:0009658">
    <property type="term" value="P:chloroplast organization"/>
    <property type="evidence" value="ECO:0007669"/>
    <property type="project" value="TreeGrafter"/>
</dbReference>
<organism evidence="1">
    <name type="scientific">Anthurium amnicola</name>
    <dbReference type="NCBI Taxonomy" id="1678845"/>
    <lineage>
        <taxon>Eukaryota</taxon>
        <taxon>Viridiplantae</taxon>
        <taxon>Streptophyta</taxon>
        <taxon>Embryophyta</taxon>
        <taxon>Tracheophyta</taxon>
        <taxon>Spermatophyta</taxon>
        <taxon>Magnoliopsida</taxon>
        <taxon>Liliopsida</taxon>
        <taxon>Araceae</taxon>
        <taxon>Pothoideae</taxon>
        <taxon>Potheae</taxon>
        <taxon>Anthurium</taxon>
    </lineage>
</organism>
<dbReference type="AlphaFoldDB" id="A0A1D1XI46"/>
<dbReference type="GO" id="GO:0010027">
    <property type="term" value="P:thylakoid membrane organization"/>
    <property type="evidence" value="ECO:0007669"/>
    <property type="project" value="TreeGrafter"/>
</dbReference>
<gene>
    <name evidence="1" type="primary">TCPG</name>
    <name evidence="1" type="ORF">g.102194</name>
</gene>
<sequence length="99" mass="10452">MASLTVPSNLTVRSLTIPSKRTSGLCEGGSIGLTKSGIAVPYLKRQPFHQVLHSRNSRQCAVSVICAAASLNARCAAEQTQTVTRQSSTITIAPIQGKE</sequence>
<reference evidence="1" key="1">
    <citation type="submission" date="2015-07" db="EMBL/GenBank/DDBJ databases">
        <title>Transcriptome Assembly of Anthurium amnicola.</title>
        <authorList>
            <person name="Suzuki J."/>
        </authorList>
    </citation>
    <scope>NUCLEOTIDE SEQUENCE</scope>
</reference>
<proteinExistence type="predicted"/>
<dbReference type="EMBL" id="GDJX01025864">
    <property type="protein sequence ID" value="JAT42072.1"/>
    <property type="molecule type" value="Transcribed_RNA"/>
</dbReference>
<feature type="non-terminal residue" evidence="1">
    <location>
        <position position="99"/>
    </location>
</feature>
<dbReference type="PANTHER" id="PTHR34938:SF1">
    <property type="entry name" value="PROTEIN FERTILITY RESTORER RF2, MITOCHONDRIAL"/>
    <property type="match status" value="1"/>
</dbReference>
<protein>
    <submittedName>
        <fullName evidence="1">T-complex protein 1 subunit gamma</fullName>
    </submittedName>
</protein>
<evidence type="ECO:0000313" key="1">
    <source>
        <dbReference type="EMBL" id="JAT42072.1"/>
    </source>
</evidence>
<dbReference type="PANTHER" id="PTHR34938">
    <property type="entry name" value="PROTEIN FERTILITY RESTORER RF2, MITOCHONDRIAL"/>
    <property type="match status" value="1"/>
</dbReference>